<feature type="domain" description="FAD dependent oxidoreductase" evidence="1">
    <location>
        <begin position="5"/>
        <end position="56"/>
    </location>
</feature>
<comment type="caution">
    <text evidence="2">The sequence shown here is derived from an EMBL/GenBank/DDBJ whole genome shotgun (WGS) entry which is preliminary data.</text>
</comment>
<protein>
    <submittedName>
        <fullName evidence="2">FAD-binding protein</fullName>
    </submittedName>
</protein>
<organism evidence="2 3">
    <name type="scientific">Nonomuraea cypriaca</name>
    <dbReference type="NCBI Taxonomy" id="1187855"/>
    <lineage>
        <taxon>Bacteria</taxon>
        <taxon>Bacillati</taxon>
        <taxon>Actinomycetota</taxon>
        <taxon>Actinomycetes</taxon>
        <taxon>Streptosporangiales</taxon>
        <taxon>Streptosporangiaceae</taxon>
        <taxon>Nonomuraea</taxon>
    </lineage>
</organism>
<dbReference type="AlphaFoldDB" id="A0A931A9Z0"/>
<dbReference type="PANTHER" id="PTHR46865">
    <property type="entry name" value="OXIDOREDUCTASE-RELATED"/>
    <property type="match status" value="1"/>
</dbReference>
<dbReference type="InterPro" id="IPR051704">
    <property type="entry name" value="FAD_aromatic-hydroxylase"/>
</dbReference>
<dbReference type="RefSeq" id="WP_195898024.1">
    <property type="nucleotide sequence ID" value="NZ_JADOGI010000082.1"/>
</dbReference>
<dbReference type="Pfam" id="PF01266">
    <property type="entry name" value="DAO"/>
    <property type="match status" value="1"/>
</dbReference>
<dbReference type="Proteomes" id="UP000605361">
    <property type="component" value="Unassembled WGS sequence"/>
</dbReference>
<dbReference type="EMBL" id="JADOGI010000082">
    <property type="protein sequence ID" value="MBF8189087.1"/>
    <property type="molecule type" value="Genomic_DNA"/>
</dbReference>
<accession>A0A931A9Z0</accession>
<gene>
    <name evidence="2" type="ORF">ITP53_25810</name>
</gene>
<evidence type="ECO:0000259" key="1">
    <source>
        <dbReference type="Pfam" id="PF01266"/>
    </source>
</evidence>
<evidence type="ECO:0000313" key="3">
    <source>
        <dbReference type="Proteomes" id="UP000605361"/>
    </source>
</evidence>
<reference evidence="2" key="1">
    <citation type="submission" date="2020-11" db="EMBL/GenBank/DDBJ databases">
        <title>Whole-genome analyses of Nonomuraea sp. K274.</title>
        <authorList>
            <person name="Veyisoglu A."/>
        </authorList>
    </citation>
    <scope>NUCLEOTIDE SEQUENCE</scope>
    <source>
        <strain evidence="2">K274</strain>
    </source>
</reference>
<dbReference type="PANTHER" id="PTHR46865:SF8">
    <property type="entry name" value="POSSIBLE OXIDOREDUCTASE"/>
    <property type="match status" value="1"/>
</dbReference>
<evidence type="ECO:0000313" key="2">
    <source>
        <dbReference type="EMBL" id="MBF8189087.1"/>
    </source>
</evidence>
<dbReference type="SUPFAM" id="SSF51905">
    <property type="entry name" value="FAD/NAD(P)-binding domain"/>
    <property type="match status" value="1"/>
</dbReference>
<dbReference type="InterPro" id="IPR006076">
    <property type="entry name" value="FAD-dep_OxRdtase"/>
</dbReference>
<dbReference type="InterPro" id="IPR036188">
    <property type="entry name" value="FAD/NAD-bd_sf"/>
</dbReference>
<keyword evidence="3" id="KW-1185">Reference proteome</keyword>
<name>A0A931A9Z0_9ACTN</name>
<dbReference type="Gene3D" id="3.30.9.10">
    <property type="entry name" value="D-Amino Acid Oxidase, subunit A, domain 2"/>
    <property type="match status" value="1"/>
</dbReference>
<dbReference type="Gene3D" id="3.50.50.60">
    <property type="entry name" value="FAD/NAD(P)-binding domain"/>
    <property type="match status" value="1"/>
</dbReference>
<proteinExistence type="predicted"/>
<sequence>MTRRAVVVGAGIAGLAAALQLHRIGWEPVVIERAPARRSSGYVVAFFGRGYDAAERMGILPALCERHVGAARPQ</sequence>